<feature type="region of interest" description="Disordered" evidence="1">
    <location>
        <begin position="1"/>
        <end position="58"/>
    </location>
</feature>
<gene>
    <name evidence="2" type="ORF">AVDCRST_MAG25-1083</name>
</gene>
<reference evidence="2" key="1">
    <citation type="submission" date="2020-02" db="EMBL/GenBank/DDBJ databases">
        <authorList>
            <person name="Meier V. D."/>
        </authorList>
    </citation>
    <scope>NUCLEOTIDE SEQUENCE</scope>
    <source>
        <strain evidence="2">AVDCRST_MAG25</strain>
    </source>
</reference>
<evidence type="ECO:0000313" key="2">
    <source>
        <dbReference type="EMBL" id="CAA9462620.1"/>
    </source>
</evidence>
<dbReference type="AlphaFoldDB" id="A0A6J4RB23"/>
<feature type="non-terminal residue" evidence="2">
    <location>
        <position position="259"/>
    </location>
</feature>
<accession>A0A6J4RB23</accession>
<proteinExistence type="predicted"/>
<feature type="region of interest" description="Disordered" evidence="1">
    <location>
        <begin position="200"/>
        <end position="232"/>
    </location>
</feature>
<name>A0A6J4RB23_9ACTN</name>
<feature type="compositionally biased region" description="Basic and acidic residues" evidence="1">
    <location>
        <begin position="37"/>
        <end position="58"/>
    </location>
</feature>
<protein>
    <submittedName>
        <fullName evidence="2">Uncharacterized protein</fullName>
    </submittedName>
</protein>
<evidence type="ECO:0000256" key="1">
    <source>
        <dbReference type="SAM" id="MobiDB-lite"/>
    </source>
</evidence>
<feature type="compositionally biased region" description="Basic and acidic residues" evidence="1">
    <location>
        <begin position="10"/>
        <end position="20"/>
    </location>
</feature>
<feature type="non-terminal residue" evidence="2">
    <location>
        <position position="1"/>
    </location>
</feature>
<sequence length="259" mass="28389">ELGFSWGAGHEPRAPLDHQDATPAGGARLGDPVPADVLRDKRQRADRGDAPARLPDRLVPRLRVRVPARAGGALRGDHRRLRPRARHRERVLRPALPDADAPLGPPARDADGGRGPRAYSGRGLSGSRPALRGEHPVRYPRYVRPDPLYRARLPRVRRYRGDAGAQNGFGRGRRERVPAVLRLDLYEQHQPAARPHRAGLVPVYSDGQPDLIPRRGDTEPRDHGLGHPGPLRRLRVRPGAYSALHLGGLGLPARAGGTM</sequence>
<feature type="region of interest" description="Disordered" evidence="1">
    <location>
        <begin position="94"/>
        <end position="133"/>
    </location>
</feature>
<dbReference type="EMBL" id="CADCVI010000067">
    <property type="protein sequence ID" value="CAA9462620.1"/>
    <property type="molecule type" value="Genomic_DNA"/>
</dbReference>
<organism evidence="2">
    <name type="scientific">uncultured Rubrobacteraceae bacterium</name>
    <dbReference type="NCBI Taxonomy" id="349277"/>
    <lineage>
        <taxon>Bacteria</taxon>
        <taxon>Bacillati</taxon>
        <taxon>Actinomycetota</taxon>
        <taxon>Rubrobacteria</taxon>
        <taxon>Rubrobacterales</taxon>
        <taxon>Rubrobacteraceae</taxon>
        <taxon>environmental samples</taxon>
    </lineage>
</organism>
<feature type="compositionally biased region" description="Basic and acidic residues" evidence="1">
    <location>
        <begin position="212"/>
        <end position="225"/>
    </location>
</feature>